<dbReference type="Proteomes" id="UP001165168">
    <property type="component" value="Unassembled WGS sequence"/>
</dbReference>
<accession>A0AAV5PB91</accession>
<protein>
    <submittedName>
        <fullName evidence="2">Uncharacterized protein</fullName>
    </submittedName>
</protein>
<sequence length="111" mass="11272">MLAADESVDVVRRLRVGHDVHGAFAHTDEVGQRGSEEWSGSVGHRDRVAHGPEDGDAEGSVAADGVHPDAGGAAPGAEIDDSGTLGSGRAARAAAMIRCAVTARTCASPWC</sequence>
<proteinExistence type="predicted"/>
<evidence type="ECO:0000313" key="3">
    <source>
        <dbReference type="Proteomes" id="UP001165168"/>
    </source>
</evidence>
<comment type="caution">
    <text evidence="2">The sequence shown here is derived from an EMBL/GenBank/DDBJ whole genome shotgun (WGS) entry which is preliminary data.</text>
</comment>
<reference evidence="2" key="1">
    <citation type="submission" date="2023-03" db="EMBL/GenBank/DDBJ databases">
        <title>Cellulosimicrobium cellulans NBRC 103059.</title>
        <authorList>
            <person name="Ichikawa N."/>
            <person name="Sato H."/>
            <person name="Tonouchi N."/>
        </authorList>
    </citation>
    <scope>NUCLEOTIDE SEQUENCE</scope>
    <source>
        <strain evidence="2">NBRC 103059</strain>
    </source>
</reference>
<evidence type="ECO:0000313" key="2">
    <source>
        <dbReference type="EMBL" id="GLY58446.1"/>
    </source>
</evidence>
<feature type="compositionally biased region" description="Basic and acidic residues" evidence="1">
    <location>
        <begin position="43"/>
        <end position="53"/>
    </location>
</feature>
<dbReference type="EMBL" id="BSTG01000004">
    <property type="protein sequence ID" value="GLY58446.1"/>
    <property type="molecule type" value="Genomic_DNA"/>
</dbReference>
<name>A0AAV5PB91_CELCE</name>
<feature type="region of interest" description="Disordered" evidence="1">
    <location>
        <begin position="25"/>
        <end position="87"/>
    </location>
</feature>
<organism evidence="2 3">
    <name type="scientific">Cellulosimicrobium cellulans</name>
    <name type="common">Arthrobacter luteus</name>
    <dbReference type="NCBI Taxonomy" id="1710"/>
    <lineage>
        <taxon>Bacteria</taxon>
        <taxon>Bacillati</taxon>
        <taxon>Actinomycetota</taxon>
        <taxon>Actinomycetes</taxon>
        <taxon>Micrococcales</taxon>
        <taxon>Promicromonosporaceae</taxon>
        <taxon>Cellulosimicrobium</taxon>
    </lineage>
</organism>
<feature type="compositionally biased region" description="Basic and acidic residues" evidence="1">
    <location>
        <begin position="25"/>
        <end position="36"/>
    </location>
</feature>
<evidence type="ECO:0000256" key="1">
    <source>
        <dbReference type="SAM" id="MobiDB-lite"/>
    </source>
</evidence>
<gene>
    <name evidence="2" type="ORF">Ccel01_30480</name>
</gene>
<dbReference type="AlphaFoldDB" id="A0AAV5PB91"/>